<dbReference type="PANTHER" id="PTHR21711:SF0">
    <property type="entry name" value="MITOCHONDRIAL INNER MEMBRANE PROTEASE ATP23 HOMOLOG"/>
    <property type="match status" value="1"/>
</dbReference>
<evidence type="ECO:0000256" key="8">
    <source>
        <dbReference type="RuleBase" id="RU364057"/>
    </source>
</evidence>
<dbReference type="Proteomes" id="UP001212152">
    <property type="component" value="Unassembled WGS sequence"/>
</dbReference>
<dbReference type="EMBL" id="JADGJQ010000018">
    <property type="protein sequence ID" value="KAJ3180072.1"/>
    <property type="molecule type" value="Genomic_DNA"/>
</dbReference>
<keyword evidence="6 8" id="KW-0378">Hydrolase</keyword>
<dbReference type="EC" id="3.4.24.-" evidence="8"/>
<proteinExistence type="inferred from homology"/>
<sequence>MADVPPGANSPQQGFLLNEPPQQVRGTPLTAGQAAFMQTRCEYWQSQLLDKSFRIRHLLAALAANKCAFNPKTDIKFETCAPNFGGGYGPAYGMVLCSNTLHEKQLVEDAITHELVHVYDYCTKPRGEAGMDVYQHACTEIRAASLSGDCKWTREVKRLGHRVGFSGVFERCVRRRATAAVQRHPDCRDEEHAREVVDTVYTKCVEDIDPFTADQLRFN</sequence>
<evidence type="ECO:0000313" key="11">
    <source>
        <dbReference type="Proteomes" id="UP001212152"/>
    </source>
</evidence>
<evidence type="ECO:0000256" key="4">
    <source>
        <dbReference type="ARBA" id="ARBA00022670"/>
    </source>
</evidence>
<organism evidence="10 11">
    <name type="scientific">Geranomyces variabilis</name>
    <dbReference type="NCBI Taxonomy" id="109894"/>
    <lineage>
        <taxon>Eukaryota</taxon>
        <taxon>Fungi</taxon>
        <taxon>Fungi incertae sedis</taxon>
        <taxon>Chytridiomycota</taxon>
        <taxon>Chytridiomycota incertae sedis</taxon>
        <taxon>Chytridiomycetes</taxon>
        <taxon>Spizellomycetales</taxon>
        <taxon>Powellomycetaceae</taxon>
        <taxon>Geranomyces</taxon>
    </lineage>
</organism>
<dbReference type="GO" id="GO:0033615">
    <property type="term" value="P:mitochondrial proton-transporting ATP synthase complex assembly"/>
    <property type="evidence" value="ECO:0007669"/>
    <property type="project" value="TreeGrafter"/>
</dbReference>
<evidence type="ECO:0000256" key="9">
    <source>
        <dbReference type="SAM" id="MobiDB-lite"/>
    </source>
</evidence>
<accession>A0AAD5TLN1</accession>
<evidence type="ECO:0000256" key="3">
    <source>
        <dbReference type="ARBA" id="ARBA00014615"/>
    </source>
</evidence>
<dbReference type="GO" id="GO:0046872">
    <property type="term" value="F:metal ion binding"/>
    <property type="evidence" value="ECO:0007669"/>
    <property type="project" value="UniProtKB-KW"/>
</dbReference>
<comment type="caution">
    <text evidence="10">The sequence shown here is derived from an EMBL/GenBank/DDBJ whole genome shotgun (WGS) entry which is preliminary data.</text>
</comment>
<keyword evidence="8" id="KW-0472">Membrane</keyword>
<keyword evidence="11" id="KW-1185">Reference proteome</keyword>
<comment type="similarity">
    <text evidence="2 8">Belongs to the peptidase M76 family.</text>
</comment>
<comment type="function">
    <text evidence="8">Has a dual role in the assembly of mitochondrial ATPase.</text>
</comment>
<keyword evidence="8" id="KW-0496">Mitochondrion</keyword>
<keyword evidence="7 8" id="KW-0482">Metalloprotease</keyword>
<dbReference type="GO" id="GO:0005743">
    <property type="term" value="C:mitochondrial inner membrane"/>
    <property type="evidence" value="ECO:0007669"/>
    <property type="project" value="UniProtKB-SubCell"/>
</dbReference>
<dbReference type="GO" id="GO:0004222">
    <property type="term" value="F:metalloendopeptidase activity"/>
    <property type="evidence" value="ECO:0007669"/>
    <property type="project" value="InterPro"/>
</dbReference>
<evidence type="ECO:0000256" key="7">
    <source>
        <dbReference type="ARBA" id="ARBA00023049"/>
    </source>
</evidence>
<dbReference type="GO" id="GO:0034982">
    <property type="term" value="P:mitochondrial protein processing"/>
    <property type="evidence" value="ECO:0007669"/>
    <property type="project" value="TreeGrafter"/>
</dbReference>
<evidence type="ECO:0000256" key="5">
    <source>
        <dbReference type="ARBA" id="ARBA00022723"/>
    </source>
</evidence>
<reference evidence="10" key="1">
    <citation type="submission" date="2020-05" db="EMBL/GenBank/DDBJ databases">
        <title>Phylogenomic resolution of chytrid fungi.</title>
        <authorList>
            <person name="Stajich J.E."/>
            <person name="Amses K."/>
            <person name="Simmons R."/>
            <person name="Seto K."/>
            <person name="Myers J."/>
            <person name="Bonds A."/>
            <person name="Quandt C.A."/>
            <person name="Barry K."/>
            <person name="Liu P."/>
            <person name="Grigoriev I."/>
            <person name="Longcore J.E."/>
            <person name="James T.Y."/>
        </authorList>
    </citation>
    <scope>NUCLEOTIDE SEQUENCE</scope>
    <source>
        <strain evidence="10">JEL0379</strain>
    </source>
</reference>
<protein>
    <recommendedName>
        <fullName evidence="3 8">Mitochondrial inner membrane protease ATP23</fullName>
        <ecNumber evidence="8">3.4.24.-</ecNumber>
    </recommendedName>
</protein>
<dbReference type="AlphaFoldDB" id="A0AAD5TLN1"/>
<keyword evidence="5 8" id="KW-0479">Metal-binding</keyword>
<evidence type="ECO:0000256" key="1">
    <source>
        <dbReference type="ARBA" id="ARBA00004137"/>
    </source>
</evidence>
<comment type="subcellular location">
    <subcellularLocation>
        <location evidence="1 8">Mitochondrion inner membrane</location>
        <topology evidence="1 8">Peripheral membrane protein</topology>
        <orientation evidence="1 8">Intermembrane side</orientation>
    </subcellularLocation>
</comment>
<feature type="region of interest" description="Disordered" evidence="9">
    <location>
        <begin position="1"/>
        <end position="22"/>
    </location>
</feature>
<dbReference type="Pfam" id="PF09768">
    <property type="entry name" value="Peptidase_M76"/>
    <property type="match status" value="1"/>
</dbReference>
<name>A0AAD5TLN1_9FUNG</name>
<dbReference type="PANTHER" id="PTHR21711">
    <property type="entry name" value="MITOCHONDRIAL INNER MEMBRANE PROTEASE"/>
    <property type="match status" value="1"/>
</dbReference>
<dbReference type="InterPro" id="IPR019165">
    <property type="entry name" value="Peptidase_M76_ATP23"/>
</dbReference>
<evidence type="ECO:0000256" key="2">
    <source>
        <dbReference type="ARBA" id="ARBA00009915"/>
    </source>
</evidence>
<evidence type="ECO:0000256" key="6">
    <source>
        <dbReference type="ARBA" id="ARBA00022801"/>
    </source>
</evidence>
<evidence type="ECO:0000313" key="10">
    <source>
        <dbReference type="EMBL" id="KAJ3180072.1"/>
    </source>
</evidence>
<gene>
    <name evidence="10" type="ORF">HDU87_002296</name>
</gene>
<keyword evidence="8" id="KW-0999">Mitochondrion inner membrane</keyword>
<keyword evidence="4 8" id="KW-0645">Protease</keyword>
<feature type="compositionally biased region" description="Polar residues" evidence="9">
    <location>
        <begin position="9"/>
        <end position="22"/>
    </location>
</feature>